<keyword evidence="4 5" id="KW-0472">Membrane</keyword>
<dbReference type="RefSeq" id="XP_033766748.1">
    <property type="nucleotide sequence ID" value="XM_033910857.1"/>
</dbReference>
<dbReference type="PANTHER" id="PTHR15948">
    <property type="entry name" value="G-PROTEIN COUPLED RECEPTOR 89-RELATED"/>
    <property type="match status" value="1"/>
</dbReference>
<feature type="domain" description="Golgi pH regulator conserved" evidence="7">
    <location>
        <begin position="183"/>
        <end position="261"/>
    </location>
</feature>
<feature type="domain" description="Abscisic acid G-protein coupled receptor-like" evidence="6">
    <location>
        <begin position="313"/>
        <end position="542"/>
    </location>
</feature>
<name>A0A8B8USN8_SACPA</name>
<dbReference type="GeneID" id="54631056"/>
<dbReference type="Pfam" id="PF12430">
    <property type="entry name" value="ABA_GPCR"/>
    <property type="match status" value="1"/>
</dbReference>
<feature type="transmembrane region" description="Helical" evidence="5">
    <location>
        <begin position="160"/>
        <end position="180"/>
    </location>
</feature>
<dbReference type="InterPro" id="IPR025969">
    <property type="entry name" value="ABA_GPCR_dom"/>
</dbReference>
<reference evidence="8" key="4">
    <citation type="submission" date="2025-08" db="UniProtKB">
        <authorList>
            <consortium name="RefSeq"/>
        </authorList>
    </citation>
    <scope>IDENTIFICATION</scope>
    <source>
        <strain evidence="8">CBS432</strain>
    </source>
</reference>
<dbReference type="InterPro" id="IPR022535">
    <property type="entry name" value="Golgi_pH-regulator_cons_dom"/>
</dbReference>
<dbReference type="InterPro" id="IPR015672">
    <property type="entry name" value="GPHR/GTG"/>
</dbReference>
<evidence type="ECO:0000256" key="3">
    <source>
        <dbReference type="ARBA" id="ARBA00022989"/>
    </source>
</evidence>
<reference evidence="8" key="3">
    <citation type="submission" date="2025-07" db="EMBL/GenBank/DDBJ databases">
        <authorList>
            <consortium name="NCBI Genome Project"/>
        </authorList>
    </citation>
    <scope>NUCLEOTIDE SEQUENCE</scope>
    <source>
        <strain evidence="8">CBS432</strain>
    </source>
</reference>
<evidence type="ECO:0000256" key="1">
    <source>
        <dbReference type="ARBA" id="ARBA00004141"/>
    </source>
</evidence>
<evidence type="ECO:0000313" key="8">
    <source>
        <dbReference type="RefSeq" id="XP_033766748.1"/>
    </source>
</evidence>
<sequence>MEALIVFIVLSISGAFTYKWSYERLWFKVGSLFDIISTSSKKNVFPLTNQLEVGSNENASGMGNFINKFYTEYSLPSHKVLQSLRVLFSLAMMTYTVTIEIILWQIKVAGMDKEVTFITTWVWPLTAVMLSFILILFQPFFIIISLLNKFYNDKFDIDRLIIVTCIILSLLIALLSYINIGPFQYTKNILTRLSIGGVTVMASLSGLATVSSLYYNFLVIWHKFRNTPMSDPGFRNINNSNNNNKSLLWTTNANIEEKIQDYEHNIEQNVQMLTSLGEETNGENSTFKAELMEKIAWYQLELGKLETLLQQSPQVRTFKKAFEIGFIIYCLHKLIITFLKRIPYIIYHSLKYPNDYEYENFSENAASDPLAITIANILDFSFFRFNYQHDLDSLTKQISLFLSISLFLCCLSAVNTTISYVVTLLPVKFQILALFAMQNDDTANVLPEYTNSSTQKGKKRNYSHEQKGISLIKNLVVSELTGVYVLATTLMVRSHLPFEVSQRLKELLGEKFTVPNIVIDSWFDEVYAFACVFTFICVRIAERKLSIKKVSVE</sequence>
<dbReference type="OrthoDB" id="264392at2759"/>
<protein>
    <recommendedName>
        <fullName evidence="9">YHR078W-like protein</fullName>
    </recommendedName>
</protein>
<organism evidence="8">
    <name type="scientific">Saccharomyces paradoxus</name>
    <name type="common">Yeast</name>
    <name type="synonym">Saccharomyces douglasii</name>
    <dbReference type="NCBI Taxonomy" id="27291"/>
    <lineage>
        <taxon>Eukaryota</taxon>
        <taxon>Fungi</taxon>
        <taxon>Dikarya</taxon>
        <taxon>Ascomycota</taxon>
        <taxon>Saccharomycotina</taxon>
        <taxon>Saccharomycetes</taxon>
        <taxon>Saccharomycetales</taxon>
        <taxon>Saccharomycetaceae</taxon>
        <taxon>Saccharomyces</taxon>
    </lineage>
</organism>
<feature type="transmembrane region" description="Helical" evidence="5">
    <location>
        <begin position="326"/>
        <end position="350"/>
    </location>
</feature>
<evidence type="ECO:0000256" key="2">
    <source>
        <dbReference type="ARBA" id="ARBA00022692"/>
    </source>
</evidence>
<feature type="transmembrane region" description="Helical" evidence="5">
    <location>
        <begin position="200"/>
        <end position="221"/>
    </location>
</feature>
<dbReference type="AlphaFoldDB" id="A0A8B8USN8"/>
<feature type="transmembrane region" description="Helical" evidence="5">
    <location>
        <begin position="370"/>
        <end position="387"/>
    </location>
</feature>
<gene>
    <name evidence="8" type="ORF">SPAR_H01200</name>
</gene>
<accession>A0A8B8USN8</accession>
<evidence type="ECO:0000259" key="7">
    <source>
        <dbReference type="Pfam" id="PF12537"/>
    </source>
</evidence>
<comment type="subcellular location">
    <subcellularLocation>
        <location evidence="1">Membrane</location>
        <topology evidence="1">Multi-pass membrane protein</topology>
    </subcellularLocation>
</comment>
<dbReference type="KEGG" id="spao:SPAR_H01200"/>
<keyword evidence="2 5" id="KW-0812">Transmembrane</keyword>
<evidence type="ECO:0000259" key="6">
    <source>
        <dbReference type="Pfam" id="PF12430"/>
    </source>
</evidence>
<reference evidence="8" key="2">
    <citation type="submission" date="2020-01" db="EMBL/GenBank/DDBJ databases">
        <title>Population-level Yeast Reference Genomes.</title>
        <authorList>
            <person name="Yue J.-X."/>
        </authorList>
    </citation>
    <scope>NUCLEOTIDE SEQUENCE</scope>
    <source>
        <strain evidence="8">CBS432</strain>
    </source>
</reference>
<feature type="transmembrane region" description="Helical" evidence="5">
    <location>
        <begin position="399"/>
        <end position="422"/>
    </location>
</feature>
<evidence type="ECO:0000256" key="4">
    <source>
        <dbReference type="ARBA" id="ARBA00023136"/>
    </source>
</evidence>
<dbReference type="Pfam" id="PF12537">
    <property type="entry name" value="GPHR_N"/>
    <property type="match status" value="1"/>
</dbReference>
<feature type="transmembrane region" description="Helical" evidence="5">
    <location>
        <begin position="86"/>
        <end position="106"/>
    </location>
</feature>
<dbReference type="GO" id="GO:0016020">
    <property type="term" value="C:membrane"/>
    <property type="evidence" value="ECO:0007669"/>
    <property type="project" value="UniProtKB-SubCell"/>
</dbReference>
<dbReference type="PANTHER" id="PTHR15948:SF0">
    <property type="entry name" value="GOLGI PH REGULATOR A-RELATED"/>
    <property type="match status" value="1"/>
</dbReference>
<feature type="transmembrane region" description="Helical" evidence="5">
    <location>
        <begin position="121"/>
        <end position="148"/>
    </location>
</feature>
<reference evidence="8" key="1">
    <citation type="journal article" date="2017" name="Nat. Genet.">
        <title>Contrasting evolutionary genome dynamics between domesticated and wild yeasts.</title>
        <authorList>
            <person name="Yue J.X."/>
            <person name="Li J."/>
            <person name="Aigrain L."/>
            <person name="Hallin J."/>
            <person name="Persson K."/>
            <person name="Oliver K."/>
            <person name="Bergstrom A."/>
            <person name="Coupland P."/>
            <person name="Warringer J."/>
            <person name="Lagomarsino M.C."/>
            <person name="Fischer G."/>
            <person name="Durbin R."/>
            <person name="Liti G."/>
        </authorList>
    </citation>
    <scope>NUCLEOTIDE SEQUENCE</scope>
    <source>
        <strain evidence="8">CBS432</strain>
    </source>
</reference>
<dbReference type="VEuPathDB" id="FungiDB:SPAR_H01200"/>
<evidence type="ECO:0000256" key="5">
    <source>
        <dbReference type="SAM" id="Phobius"/>
    </source>
</evidence>
<keyword evidence="3 5" id="KW-1133">Transmembrane helix</keyword>
<proteinExistence type="predicted"/>
<evidence type="ECO:0008006" key="9">
    <source>
        <dbReference type="Google" id="ProtNLM"/>
    </source>
</evidence>